<evidence type="ECO:0000259" key="20">
    <source>
        <dbReference type="Pfam" id="PF00905"/>
    </source>
</evidence>
<comment type="similarity">
    <text evidence="3">In the C-terminal section; belongs to the transpeptidase family.</text>
</comment>
<feature type="region of interest" description="Disordered" evidence="18">
    <location>
        <begin position="718"/>
        <end position="792"/>
    </location>
</feature>
<dbReference type="AlphaFoldDB" id="A0A1I7N204"/>
<evidence type="ECO:0000313" key="22">
    <source>
        <dbReference type="EMBL" id="SFV28701.1"/>
    </source>
</evidence>
<evidence type="ECO:0000256" key="18">
    <source>
        <dbReference type="SAM" id="MobiDB-lite"/>
    </source>
</evidence>
<dbReference type="SUPFAM" id="SSF53955">
    <property type="entry name" value="Lysozyme-like"/>
    <property type="match status" value="1"/>
</dbReference>
<keyword evidence="23" id="KW-1185">Reference proteome</keyword>
<dbReference type="GO" id="GO:0005886">
    <property type="term" value="C:plasma membrane"/>
    <property type="evidence" value="ECO:0007669"/>
    <property type="project" value="UniProtKB-SubCell"/>
</dbReference>
<evidence type="ECO:0000259" key="21">
    <source>
        <dbReference type="Pfam" id="PF00912"/>
    </source>
</evidence>
<dbReference type="SUPFAM" id="SSF56601">
    <property type="entry name" value="beta-lactamase/transpeptidase-like"/>
    <property type="match status" value="1"/>
</dbReference>
<keyword evidence="19" id="KW-0812">Transmembrane</keyword>
<evidence type="ECO:0000256" key="10">
    <source>
        <dbReference type="ARBA" id="ARBA00022801"/>
    </source>
</evidence>
<comment type="pathway">
    <text evidence="2">Cell wall biogenesis; peptidoglycan biosynthesis.</text>
</comment>
<evidence type="ECO:0000256" key="14">
    <source>
        <dbReference type="ARBA" id="ARBA00023268"/>
    </source>
</evidence>
<dbReference type="GO" id="GO:0071555">
    <property type="term" value="P:cell wall organization"/>
    <property type="evidence" value="ECO:0007669"/>
    <property type="project" value="UniProtKB-KW"/>
</dbReference>
<evidence type="ECO:0000256" key="1">
    <source>
        <dbReference type="ARBA" id="ARBA00004236"/>
    </source>
</evidence>
<evidence type="ECO:0000256" key="7">
    <source>
        <dbReference type="ARBA" id="ARBA00022670"/>
    </source>
</evidence>
<evidence type="ECO:0000256" key="3">
    <source>
        <dbReference type="ARBA" id="ARBA00007090"/>
    </source>
</evidence>
<keyword evidence="8" id="KW-0328">Glycosyltransferase</keyword>
<dbReference type="PANTHER" id="PTHR32282">
    <property type="entry name" value="BINDING PROTEIN TRANSPEPTIDASE, PUTATIVE-RELATED"/>
    <property type="match status" value="1"/>
</dbReference>
<dbReference type="GO" id="GO:0008955">
    <property type="term" value="F:peptidoglycan glycosyltransferase activity"/>
    <property type="evidence" value="ECO:0007669"/>
    <property type="project" value="UniProtKB-EC"/>
</dbReference>
<keyword evidence="14" id="KW-0511">Multifunctional enzyme</keyword>
<feature type="compositionally biased region" description="Pro residues" evidence="18">
    <location>
        <begin position="781"/>
        <end position="792"/>
    </location>
</feature>
<evidence type="ECO:0000256" key="5">
    <source>
        <dbReference type="ARBA" id="ARBA00022475"/>
    </source>
</evidence>
<evidence type="ECO:0000256" key="9">
    <source>
        <dbReference type="ARBA" id="ARBA00022679"/>
    </source>
</evidence>
<dbReference type="InterPro" id="IPR036950">
    <property type="entry name" value="PBP_transglycosylase"/>
</dbReference>
<evidence type="ECO:0000256" key="6">
    <source>
        <dbReference type="ARBA" id="ARBA00022645"/>
    </source>
</evidence>
<accession>A0A1I7N204</accession>
<sequence length="792" mass="88785">MAQSGIHPSVKILWKVFFIGLGLFVLILLLINWGVFGYMPSLKDLENPQAALASEVFAADGTPMGKYYLQNEDRTYCEFKDISPNVIHALIATEDVRFYQHSGIDPKGTIAIPFYLLMGKKRGSSTITQQLAFNLFNGHRASNPVVRAFQKLKEWILAVKLERYFTKDEILALYLNTVPFSENVYGIKNAARTFFNKNPDALDVDEAATLIGMLKGTTLYNPRRNPVAALNRRNTVIERMADAGFLTRAQAAAYEAQPIRLQYNKLDHNDGIAPYFREYIKEAILKPWCATHKKADGSSYDLYRDGLRIYTTINPRMQQYAEEAVARHLSYLQKVFNAQAYIKNGSVWKNYQNVLIDAMKSSDRWQAMKDAGMSDAEIEQFFYHQRVPMKVFAWNRSVNGIRNTIDTLMTPMDSIKYMQQFLQCGMLVMDPESGEVKAWVGGDDFRYFKYDHVNINTKRQVGSTIKPFLYYLAIANGFTPATIVPNLPVVFPDFHNYSPHNAENDTATYVTLADALAESLNNVAAYLIKIIGPATFADFLKNKIGIQSPVPPYPSIALGSPDISVYEMVRGYTIFPDKGILTEPLMITRIEDRNGNILQSFAPQKRDVINERDAYTMVQMMEGVINHGTGVRLRYQFGFTGEMAGKTGTTNDYTDGWFIGFTPQLLAGVWVGCDHNFLHFTTLANGQGANTGLPVWGYFFQKVFADPTLGISQTATFEPPASYQSQPMTGQPYGQPGMNAAEPTVPEAQNLGSGTASDYLHPEPNANRAAEQKDPQKPKALMPPPPQGGHHP</sequence>
<gene>
    <name evidence="22" type="ORF">SAMN05660895_0389</name>
</gene>
<dbReference type="Pfam" id="PF00905">
    <property type="entry name" value="Transpeptidase"/>
    <property type="match status" value="1"/>
</dbReference>
<evidence type="ECO:0000256" key="15">
    <source>
        <dbReference type="ARBA" id="ARBA00023316"/>
    </source>
</evidence>
<keyword evidence="11" id="KW-0133">Cell shape</keyword>
<proteinExistence type="inferred from homology"/>
<dbReference type="InterPro" id="IPR023346">
    <property type="entry name" value="Lysozyme-like_dom_sf"/>
</dbReference>
<keyword evidence="10" id="KW-0378">Hydrolase</keyword>
<dbReference type="STRING" id="1393122.SAMN05660895_0389"/>
<dbReference type="GO" id="GO:0030288">
    <property type="term" value="C:outer membrane-bounded periplasmic space"/>
    <property type="evidence" value="ECO:0007669"/>
    <property type="project" value="TreeGrafter"/>
</dbReference>
<dbReference type="Proteomes" id="UP000199537">
    <property type="component" value="Unassembled WGS sequence"/>
</dbReference>
<comment type="similarity">
    <text evidence="4">In the N-terminal section; belongs to the glycosyltransferase 51 family.</text>
</comment>
<dbReference type="Gene3D" id="3.40.710.10">
    <property type="entry name" value="DD-peptidase/beta-lactamase superfamily"/>
    <property type="match status" value="2"/>
</dbReference>
<dbReference type="GO" id="GO:0008658">
    <property type="term" value="F:penicillin binding"/>
    <property type="evidence" value="ECO:0007669"/>
    <property type="project" value="InterPro"/>
</dbReference>
<evidence type="ECO:0000256" key="4">
    <source>
        <dbReference type="ARBA" id="ARBA00007739"/>
    </source>
</evidence>
<evidence type="ECO:0000256" key="19">
    <source>
        <dbReference type="SAM" id="Phobius"/>
    </source>
</evidence>
<dbReference type="InterPro" id="IPR001264">
    <property type="entry name" value="Glyco_trans_51"/>
</dbReference>
<name>A0A1I7N204_9BACT</name>
<dbReference type="GO" id="GO:0009002">
    <property type="term" value="F:serine-type D-Ala-D-Ala carboxypeptidase activity"/>
    <property type="evidence" value="ECO:0007669"/>
    <property type="project" value="UniProtKB-EC"/>
</dbReference>
<keyword evidence="9" id="KW-0808">Transferase</keyword>
<dbReference type="GO" id="GO:0008360">
    <property type="term" value="P:regulation of cell shape"/>
    <property type="evidence" value="ECO:0007669"/>
    <property type="project" value="UniProtKB-KW"/>
</dbReference>
<dbReference type="Pfam" id="PF00912">
    <property type="entry name" value="Transgly"/>
    <property type="match status" value="1"/>
</dbReference>
<evidence type="ECO:0000256" key="11">
    <source>
        <dbReference type="ARBA" id="ARBA00022960"/>
    </source>
</evidence>
<evidence type="ECO:0000256" key="17">
    <source>
        <dbReference type="ARBA" id="ARBA00049902"/>
    </source>
</evidence>
<evidence type="ECO:0000256" key="16">
    <source>
        <dbReference type="ARBA" id="ARBA00034000"/>
    </source>
</evidence>
<evidence type="ECO:0000256" key="8">
    <source>
        <dbReference type="ARBA" id="ARBA00022676"/>
    </source>
</evidence>
<comment type="catalytic activity">
    <reaction evidence="16">
        <text>Preferential cleavage: (Ac)2-L-Lys-D-Ala-|-D-Ala. Also transpeptidation of peptidyl-alanyl moieties that are N-acyl substituents of D-alanine.</text>
        <dbReference type="EC" id="3.4.16.4"/>
    </reaction>
</comment>
<dbReference type="RefSeq" id="WP_092456965.1">
    <property type="nucleotide sequence ID" value="NZ_FPCJ01000001.1"/>
</dbReference>
<dbReference type="EMBL" id="FPCJ01000001">
    <property type="protein sequence ID" value="SFV28701.1"/>
    <property type="molecule type" value="Genomic_DNA"/>
</dbReference>
<dbReference type="GO" id="GO:0009252">
    <property type="term" value="P:peptidoglycan biosynthetic process"/>
    <property type="evidence" value="ECO:0007669"/>
    <property type="project" value="UniProtKB-KW"/>
</dbReference>
<keyword evidence="13 19" id="KW-0472">Membrane</keyword>
<comment type="subcellular location">
    <subcellularLocation>
        <location evidence="1">Cell membrane</location>
    </subcellularLocation>
</comment>
<dbReference type="InterPro" id="IPR012338">
    <property type="entry name" value="Beta-lactam/transpept-like"/>
</dbReference>
<feature type="domain" description="Glycosyl transferase family 51" evidence="21">
    <location>
        <begin position="61"/>
        <end position="240"/>
    </location>
</feature>
<comment type="catalytic activity">
    <reaction evidence="17">
        <text>[GlcNAc-(1-&gt;4)-Mur2Ac(oyl-L-Ala-gamma-D-Glu-L-Lys-D-Ala-D-Ala)](n)-di-trans,octa-cis-undecaprenyl diphosphate + beta-D-GlcNAc-(1-&gt;4)-Mur2Ac(oyl-L-Ala-gamma-D-Glu-L-Lys-D-Ala-D-Ala)-di-trans,octa-cis-undecaprenyl diphosphate = [GlcNAc-(1-&gt;4)-Mur2Ac(oyl-L-Ala-gamma-D-Glu-L-Lys-D-Ala-D-Ala)](n+1)-di-trans,octa-cis-undecaprenyl diphosphate + di-trans,octa-cis-undecaprenyl diphosphate + H(+)</text>
        <dbReference type="Rhea" id="RHEA:23708"/>
        <dbReference type="Rhea" id="RHEA-COMP:9602"/>
        <dbReference type="Rhea" id="RHEA-COMP:9603"/>
        <dbReference type="ChEBI" id="CHEBI:15378"/>
        <dbReference type="ChEBI" id="CHEBI:58405"/>
        <dbReference type="ChEBI" id="CHEBI:60033"/>
        <dbReference type="ChEBI" id="CHEBI:78435"/>
        <dbReference type="EC" id="2.4.99.28"/>
    </reaction>
</comment>
<organism evidence="22 23">
    <name type="scientific">Thermoflavifilum thermophilum</name>
    <dbReference type="NCBI Taxonomy" id="1393122"/>
    <lineage>
        <taxon>Bacteria</taxon>
        <taxon>Pseudomonadati</taxon>
        <taxon>Bacteroidota</taxon>
        <taxon>Chitinophagia</taxon>
        <taxon>Chitinophagales</taxon>
        <taxon>Chitinophagaceae</taxon>
        <taxon>Thermoflavifilum</taxon>
    </lineage>
</organism>
<feature type="domain" description="Penicillin-binding protein transpeptidase" evidence="20">
    <location>
        <begin position="426"/>
        <end position="664"/>
    </location>
</feature>
<dbReference type="GO" id="GO:0006508">
    <property type="term" value="P:proteolysis"/>
    <property type="evidence" value="ECO:0007669"/>
    <property type="project" value="UniProtKB-KW"/>
</dbReference>
<dbReference type="Gene3D" id="1.10.3810.10">
    <property type="entry name" value="Biosynthetic peptidoglycan transglycosylase-like"/>
    <property type="match status" value="1"/>
</dbReference>
<evidence type="ECO:0000313" key="23">
    <source>
        <dbReference type="Proteomes" id="UP000199537"/>
    </source>
</evidence>
<keyword evidence="7" id="KW-0645">Protease</keyword>
<keyword evidence="6" id="KW-0121">Carboxypeptidase</keyword>
<keyword evidence="15" id="KW-0961">Cell wall biogenesis/degradation</keyword>
<dbReference type="OrthoDB" id="9766909at2"/>
<feature type="compositionally biased region" description="Polar residues" evidence="18">
    <location>
        <begin position="718"/>
        <end position="729"/>
    </location>
</feature>
<dbReference type="InterPro" id="IPR050396">
    <property type="entry name" value="Glycosyltr_51/Transpeptidase"/>
</dbReference>
<evidence type="ECO:0000256" key="13">
    <source>
        <dbReference type="ARBA" id="ARBA00023136"/>
    </source>
</evidence>
<dbReference type="PANTHER" id="PTHR32282:SF11">
    <property type="entry name" value="PENICILLIN-BINDING PROTEIN 1B"/>
    <property type="match status" value="1"/>
</dbReference>
<reference evidence="23" key="1">
    <citation type="submission" date="2016-10" db="EMBL/GenBank/DDBJ databases">
        <authorList>
            <person name="Varghese N."/>
            <person name="Submissions S."/>
        </authorList>
    </citation>
    <scope>NUCLEOTIDE SEQUENCE [LARGE SCALE GENOMIC DNA]</scope>
    <source>
        <strain evidence="23">DSM 14807</strain>
    </source>
</reference>
<protein>
    <submittedName>
        <fullName evidence="22">Penicillin-binding protein 1A</fullName>
    </submittedName>
</protein>
<keyword evidence="12" id="KW-0573">Peptidoglycan synthesis</keyword>
<dbReference type="InterPro" id="IPR001460">
    <property type="entry name" value="PCN-bd_Tpept"/>
</dbReference>
<evidence type="ECO:0000256" key="2">
    <source>
        <dbReference type="ARBA" id="ARBA00004752"/>
    </source>
</evidence>
<keyword evidence="19" id="KW-1133">Transmembrane helix</keyword>
<evidence type="ECO:0000256" key="12">
    <source>
        <dbReference type="ARBA" id="ARBA00022984"/>
    </source>
</evidence>
<keyword evidence="5" id="KW-1003">Cell membrane</keyword>
<feature type="transmembrane region" description="Helical" evidence="19">
    <location>
        <begin position="12"/>
        <end position="39"/>
    </location>
</feature>